<evidence type="ECO:0000256" key="2">
    <source>
        <dbReference type="ARBA" id="ARBA00022737"/>
    </source>
</evidence>
<proteinExistence type="predicted"/>
<dbReference type="SMART" id="SM00364">
    <property type="entry name" value="LRR_BAC"/>
    <property type="match status" value="6"/>
</dbReference>
<dbReference type="SMART" id="SM00369">
    <property type="entry name" value="LRR_TYP"/>
    <property type="match status" value="7"/>
</dbReference>
<protein>
    <recommendedName>
        <fullName evidence="5">L domain-like protein</fullName>
    </recommendedName>
</protein>
<keyword evidence="1" id="KW-0433">Leucine-rich repeat</keyword>
<keyword evidence="4" id="KW-1185">Reference proteome</keyword>
<dbReference type="EMBL" id="JAANIU010000404">
    <property type="protein sequence ID" value="KAG1572526.1"/>
    <property type="molecule type" value="Genomic_DNA"/>
</dbReference>
<dbReference type="InterPro" id="IPR032675">
    <property type="entry name" value="LRR_dom_sf"/>
</dbReference>
<keyword evidence="2" id="KW-0677">Repeat</keyword>
<reference evidence="3 4" key="1">
    <citation type="journal article" date="2020" name="Microb. Genom.">
        <title>Genetic diversity of clinical and environmental Mucorales isolates obtained from an investigation of mucormycosis cases among solid organ transplant recipients.</title>
        <authorList>
            <person name="Nguyen M.H."/>
            <person name="Kaul D."/>
            <person name="Muto C."/>
            <person name="Cheng S.J."/>
            <person name="Richter R.A."/>
            <person name="Bruno V.M."/>
            <person name="Liu G."/>
            <person name="Beyhan S."/>
            <person name="Sundermann A.J."/>
            <person name="Mounaud S."/>
            <person name="Pasculle A.W."/>
            <person name="Nierman W.C."/>
            <person name="Driscoll E."/>
            <person name="Cumbie R."/>
            <person name="Clancy C.J."/>
            <person name="Dupont C.L."/>
        </authorList>
    </citation>
    <scope>NUCLEOTIDE SEQUENCE [LARGE SCALE GENOMIC DNA]</scope>
    <source>
        <strain evidence="3 4">GL24</strain>
    </source>
</reference>
<dbReference type="PROSITE" id="PS51450">
    <property type="entry name" value="LRR"/>
    <property type="match status" value="4"/>
</dbReference>
<sequence length="570" mass="64530">MPPNIPNLLLDGKLLTGVLPLEKQPPIQYFLPHHNQHLIDIESCIDDPSLAPLGNHVTLKKRHKKPMKHFKSGQVHIQRSDLHSSQNGTIVLRRRGFDNHQLASEFESLLLPPLSPFLKNKNCYTNIIELDLSRNRLTCLPQQIIQLTQLQTLNIMSNQLTEISIEFYNLQHLQVLNLSQNKISAIPQEMPIKLRNLVTLSIAANQIDQLPYNMDQWIHMKQLQLGSVYGGNRLTYLPESITSMPQLEELDLSNNQLRSLPDHFIIPTLTTLNLSNNHLDYIPKSTAQCSRLRSLNVSKNHLTSLPSALMNLEQLELFDISENLLCIMPAEILEKLSSTALLITGNPLTRPGHCDLQRSSQDAYTKILRQMTQRAISHSSSPLQSPSITRYDLNHILPSPSSSSLTIQPIDQDEDATIDQELSYHAQQLNIHGSKPSYTQQNTFTGSPILTNPSSSSRQCILLNPDSSSTSPLETQLLPSLREIATRTILQHQANYVPLELLPDHLAQDLRCIKSCCYCRRPFINEWVTSVQVKSFGGHPAVVRRVRFCSMSCWKHCMPSESKSVLYVHQ</sequence>
<dbReference type="InterPro" id="IPR001611">
    <property type="entry name" value="Leu-rich_rpt"/>
</dbReference>
<gene>
    <name evidence="3" type="ORF">G6F50_003661</name>
</gene>
<evidence type="ECO:0000313" key="3">
    <source>
        <dbReference type="EMBL" id="KAG1572526.1"/>
    </source>
</evidence>
<dbReference type="Gene3D" id="3.80.10.10">
    <property type="entry name" value="Ribonuclease Inhibitor"/>
    <property type="match status" value="2"/>
</dbReference>
<evidence type="ECO:0000256" key="1">
    <source>
        <dbReference type="ARBA" id="ARBA00022614"/>
    </source>
</evidence>
<organism evidence="3 4">
    <name type="scientific">Rhizopus delemar</name>
    <dbReference type="NCBI Taxonomy" id="936053"/>
    <lineage>
        <taxon>Eukaryota</taxon>
        <taxon>Fungi</taxon>
        <taxon>Fungi incertae sedis</taxon>
        <taxon>Mucoromycota</taxon>
        <taxon>Mucoromycotina</taxon>
        <taxon>Mucoromycetes</taxon>
        <taxon>Mucorales</taxon>
        <taxon>Mucorineae</taxon>
        <taxon>Rhizopodaceae</taxon>
        <taxon>Rhizopus</taxon>
    </lineage>
</organism>
<dbReference type="GO" id="GO:0005737">
    <property type="term" value="C:cytoplasm"/>
    <property type="evidence" value="ECO:0007669"/>
    <property type="project" value="TreeGrafter"/>
</dbReference>
<dbReference type="Pfam" id="PF13855">
    <property type="entry name" value="LRR_8"/>
    <property type="match status" value="2"/>
</dbReference>
<dbReference type="SUPFAM" id="SSF52058">
    <property type="entry name" value="L domain-like"/>
    <property type="match status" value="1"/>
</dbReference>
<comment type="caution">
    <text evidence="3">The sequence shown here is derived from an EMBL/GenBank/DDBJ whole genome shotgun (WGS) entry which is preliminary data.</text>
</comment>
<dbReference type="PANTHER" id="PTHR48051">
    <property type="match status" value="1"/>
</dbReference>
<dbReference type="AlphaFoldDB" id="A0A9P6Z7Q6"/>
<dbReference type="Pfam" id="PF00560">
    <property type="entry name" value="LRR_1"/>
    <property type="match status" value="1"/>
</dbReference>
<dbReference type="PRINTS" id="PR00019">
    <property type="entry name" value="LEURICHRPT"/>
</dbReference>
<dbReference type="InterPro" id="IPR050216">
    <property type="entry name" value="LRR_domain-containing"/>
</dbReference>
<dbReference type="PANTHER" id="PTHR48051:SF1">
    <property type="entry name" value="RAS SUPPRESSOR PROTEIN 1"/>
    <property type="match status" value="1"/>
</dbReference>
<evidence type="ECO:0008006" key="5">
    <source>
        <dbReference type="Google" id="ProtNLM"/>
    </source>
</evidence>
<dbReference type="InterPro" id="IPR003591">
    <property type="entry name" value="Leu-rich_rpt_typical-subtyp"/>
</dbReference>
<dbReference type="Proteomes" id="UP000740926">
    <property type="component" value="Unassembled WGS sequence"/>
</dbReference>
<evidence type="ECO:0000313" key="4">
    <source>
        <dbReference type="Proteomes" id="UP000740926"/>
    </source>
</evidence>
<name>A0A9P6Z7Q6_9FUNG</name>
<accession>A0A9P6Z7Q6</accession>